<dbReference type="Gene3D" id="3.60.70.12">
    <property type="entry name" value="L-amino peptidase D-ALA esterase/amidase"/>
    <property type="match status" value="1"/>
</dbReference>
<comment type="caution">
    <text evidence="2">The sequence shown here is derived from an EMBL/GenBank/DDBJ whole genome shotgun (WGS) entry which is preliminary data.</text>
</comment>
<dbReference type="InterPro" id="IPR005321">
    <property type="entry name" value="Peptidase_S58_DmpA"/>
</dbReference>
<name>A0ABQ3J2B7_9RHOB</name>
<keyword evidence="3" id="KW-1185">Reference proteome</keyword>
<reference evidence="3" key="1">
    <citation type="journal article" date="2019" name="Int. J. Syst. Evol. Microbiol.">
        <title>The Global Catalogue of Microorganisms (GCM) 10K type strain sequencing project: providing services to taxonomists for standard genome sequencing and annotation.</title>
        <authorList>
            <consortium name="The Broad Institute Genomics Platform"/>
            <consortium name="The Broad Institute Genome Sequencing Center for Infectious Disease"/>
            <person name="Wu L."/>
            <person name="Ma J."/>
        </authorList>
    </citation>
    <scope>NUCLEOTIDE SEQUENCE [LARGE SCALE GENOMIC DNA]</scope>
    <source>
        <strain evidence="3">KCTC 42443</strain>
    </source>
</reference>
<protein>
    <submittedName>
        <fullName evidence="2">Peptidase T4</fullName>
    </submittedName>
</protein>
<evidence type="ECO:0000256" key="1">
    <source>
        <dbReference type="ARBA" id="ARBA00007068"/>
    </source>
</evidence>
<dbReference type="Proteomes" id="UP000609802">
    <property type="component" value="Unassembled WGS sequence"/>
</dbReference>
<dbReference type="PANTHER" id="PTHR36512">
    <property type="entry name" value="D-AMINOPEPTIDASE"/>
    <property type="match status" value="1"/>
</dbReference>
<dbReference type="SUPFAM" id="SSF56266">
    <property type="entry name" value="DmpA/ArgJ-like"/>
    <property type="match status" value="1"/>
</dbReference>
<evidence type="ECO:0000313" key="2">
    <source>
        <dbReference type="EMBL" id="GHE98652.1"/>
    </source>
</evidence>
<gene>
    <name evidence="2" type="ORF">GCM10016455_19220</name>
</gene>
<evidence type="ECO:0000313" key="3">
    <source>
        <dbReference type="Proteomes" id="UP000609802"/>
    </source>
</evidence>
<proteinExistence type="inferred from homology"/>
<dbReference type="EMBL" id="BNCH01000003">
    <property type="protein sequence ID" value="GHE98652.1"/>
    <property type="molecule type" value="Genomic_DNA"/>
</dbReference>
<dbReference type="PANTHER" id="PTHR36512:SF3">
    <property type="entry name" value="BLR5678 PROTEIN"/>
    <property type="match status" value="1"/>
</dbReference>
<dbReference type="InterPro" id="IPR016117">
    <property type="entry name" value="ArgJ-like_dom_sf"/>
</dbReference>
<accession>A0ABQ3J2B7</accession>
<dbReference type="Pfam" id="PF03576">
    <property type="entry name" value="Peptidase_S58"/>
    <property type="match status" value="1"/>
</dbReference>
<organism evidence="2 3">
    <name type="scientific">Aliiroseovarius zhejiangensis</name>
    <dbReference type="NCBI Taxonomy" id="1632025"/>
    <lineage>
        <taxon>Bacteria</taxon>
        <taxon>Pseudomonadati</taxon>
        <taxon>Pseudomonadota</taxon>
        <taxon>Alphaproteobacteria</taxon>
        <taxon>Rhodobacterales</taxon>
        <taxon>Paracoccaceae</taxon>
        <taxon>Aliiroseovarius</taxon>
    </lineage>
</organism>
<sequence length="328" mass="32976">MKPGARNLITDVAGLYVGNAGDEVIKTGATVMVGDAPFTAGVHIMGGAPGTRETALLAPDKLVQEVDALVLSGGSAFGLDAASGVADGLRAQGRGFLVGDQRVPIVPGAILFDLLNGGDKAWAENPYKALGRAALEAAGSEFALGTAGAGVGATVDGLKGGLGSASLVLECGITVGALVAVNALGAVTMGDGPAFWAAPWEMNDEFGGRGIGTHDPTFEPRPEARLGENTTIAIVATDAVLTQAQATRLATAAHDGMARAIHPSHTPFDGDLVFAAATGARALPDAGFDALRLGHAAATCLARAIARGVYAAKPTPEDTMPTWAEKFS</sequence>
<dbReference type="CDD" id="cd02252">
    <property type="entry name" value="nylC_like"/>
    <property type="match status" value="1"/>
</dbReference>
<comment type="similarity">
    <text evidence="1">Belongs to the peptidase S58 family.</text>
</comment>
<dbReference type="RefSeq" id="WP_191286289.1">
    <property type="nucleotide sequence ID" value="NZ_BNCH01000003.1"/>
</dbReference>